<sequence>MNARDSQLAALKRHHKLNDANLTTLELLAQSQEDNRMLLAENRTLRASLEGGTTPRQHAQNVEDRKRLIEENDALHKQLEEATKINKEMSRRLHDTRMHLQGLESGRALAIEQAKESVVSVYRSKMGQVEQRARQEKIVLETQLAEVTNQYKSLQCTERQLQAELATLRQQFQEQLESEEDVGAKLAQERAKVEELQQTVSDLQKIQADHTTIDDEYSILHTQLQEAQDDVEAFRERVSVLQSERDDAMRQLQRHTDRQTLVRGSTGVPRTESGVLAHLSSQRMKAEMESSKEREARMAEDVKELERQVAGMERTTGTLRARLVATDDDLRTLKEALAAERDVATRLRAELDQARSDLRRAESDVRRVSGTTQFAEHVTLKRRARAAEDEVSRLQMILNRRPSAQAKGRGSGRGGVLFGSTIR</sequence>
<proteinExistence type="predicted"/>
<keyword evidence="1" id="KW-0175">Coiled coil</keyword>
<dbReference type="Gene3D" id="1.10.287.1490">
    <property type="match status" value="1"/>
</dbReference>
<feature type="coiled-coil region" evidence="1">
    <location>
        <begin position="65"/>
        <end position="92"/>
    </location>
</feature>
<accession>A0A8J6E2K5</accession>
<feature type="region of interest" description="Disordered" evidence="2">
    <location>
        <begin position="403"/>
        <end position="423"/>
    </location>
</feature>
<feature type="coiled-coil region" evidence="1">
    <location>
        <begin position="288"/>
        <end position="371"/>
    </location>
</feature>
<gene>
    <name evidence="3" type="ORF">J8273_4101</name>
</gene>
<evidence type="ECO:0000256" key="1">
    <source>
        <dbReference type="SAM" id="Coils"/>
    </source>
</evidence>
<evidence type="ECO:0000313" key="3">
    <source>
        <dbReference type="EMBL" id="KAG9394436.1"/>
    </source>
</evidence>
<feature type="coiled-coil region" evidence="1">
    <location>
        <begin position="130"/>
        <end position="258"/>
    </location>
</feature>
<protein>
    <submittedName>
        <fullName evidence="3">Chromosome partition protein Smc</fullName>
    </submittedName>
</protein>
<comment type="caution">
    <text evidence="3">The sequence shown here is derived from an EMBL/GenBank/DDBJ whole genome shotgun (WGS) entry which is preliminary data.</text>
</comment>
<dbReference type="AlphaFoldDB" id="A0A8J6E2K5"/>
<name>A0A8J6E2K5_9EUKA</name>
<keyword evidence="4" id="KW-1185">Reference proteome</keyword>
<dbReference type="EMBL" id="JAHDYR010000015">
    <property type="protein sequence ID" value="KAG9394436.1"/>
    <property type="molecule type" value="Genomic_DNA"/>
</dbReference>
<evidence type="ECO:0000256" key="2">
    <source>
        <dbReference type="SAM" id="MobiDB-lite"/>
    </source>
</evidence>
<organism evidence="3 4">
    <name type="scientific">Carpediemonas membranifera</name>
    <dbReference type="NCBI Taxonomy" id="201153"/>
    <lineage>
        <taxon>Eukaryota</taxon>
        <taxon>Metamonada</taxon>
        <taxon>Carpediemonas-like organisms</taxon>
        <taxon>Carpediemonas</taxon>
    </lineage>
</organism>
<evidence type="ECO:0000313" key="4">
    <source>
        <dbReference type="Proteomes" id="UP000717585"/>
    </source>
</evidence>
<dbReference type="Proteomes" id="UP000717585">
    <property type="component" value="Unassembled WGS sequence"/>
</dbReference>
<reference evidence="3" key="1">
    <citation type="submission" date="2021-05" db="EMBL/GenBank/DDBJ databases">
        <title>A free-living protist that lacks canonical eukaryotic 1 DNA replication and segregation systems.</title>
        <authorList>
            <person name="Salas-Leiva D.E."/>
            <person name="Tromer E.C."/>
            <person name="Curtis B.A."/>
            <person name="Jerlstrom-Hultqvist J."/>
            <person name="Kolisko M."/>
            <person name="Yi Z."/>
            <person name="Salas-Leiva J.S."/>
            <person name="Gallot-Lavallee L."/>
            <person name="Kops G.J.P.L."/>
            <person name="Archibald J.M."/>
            <person name="Simpson A.G.B."/>
            <person name="Roger A.J."/>
        </authorList>
    </citation>
    <scope>NUCLEOTIDE SEQUENCE</scope>
    <source>
        <strain evidence="3">BICM</strain>
    </source>
</reference>